<dbReference type="InterPro" id="IPR036388">
    <property type="entry name" value="WH-like_DNA-bd_sf"/>
</dbReference>
<dbReference type="InterPro" id="IPR011991">
    <property type="entry name" value="ArsR-like_HTH"/>
</dbReference>
<reference evidence="4 5" key="2">
    <citation type="journal article" date="2016" name="J. Biotechnol.">
        <title>Complete genome sequence of Arthrobacter alpinus ERGS4:06, a yellow pigmented bacterium tolerant to cold and radiations isolated from Sikkim Himalaya.</title>
        <authorList>
            <person name="Kumar R."/>
            <person name="Singh D."/>
            <person name="Swarnkar M.K."/>
            <person name="Singh A.K."/>
            <person name="Kumar S."/>
        </authorList>
    </citation>
    <scope>NUCLEOTIDE SEQUENCE [LARGE SCALE GENOMIC DNA]</scope>
    <source>
        <strain evidence="4 5">ERGS4:06</strain>
    </source>
</reference>
<dbReference type="AlphaFoldDB" id="A0A0S2LV12"/>
<dbReference type="Gene3D" id="1.10.10.10">
    <property type="entry name" value="Winged helix-like DNA-binding domain superfamily/Winged helix DNA-binding domain"/>
    <property type="match status" value="1"/>
</dbReference>
<evidence type="ECO:0000259" key="3">
    <source>
        <dbReference type="PROSITE" id="PS51077"/>
    </source>
</evidence>
<keyword evidence="2" id="KW-0804">Transcription</keyword>
<evidence type="ECO:0000256" key="2">
    <source>
        <dbReference type="ARBA" id="ARBA00023163"/>
    </source>
</evidence>
<keyword evidence="1" id="KW-0805">Transcription regulation</keyword>
<gene>
    <name evidence="4" type="ORF">AS189_00865</name>
</gene>
<dbReference type="SUPFAM" id="SSF55781">
    <property type="entry name" value="GAF domain-like"/>
    <property type="match status" value="1"/>
</dbReference>
<protein>
    <submittedName>
        <fullName evidence="4">ArsR family transcriptional regulator</fullName>
    </submittedName>
</protein>
<name>A0A0S2LV12_9MICC</name>
<dbReference type="GO" id="GO:0003700">
    <property type="term" value="F:DNA-binding transcription factor activity"/>
    <property type="evidence" value="ECO:0007669"/>
    <property type="project" value="TreeGrafter"/>
</dbReference>
<evidence type="ECO:0000313" key="4">
    <source>
        <dbReference type="EMBL" id="ALO65305.1"/>
    </source>
</evidence>
<dbReference type="Pfam" id="PF09339">
    <property type="entry name" value="HTH_IclR"/>
    <property type="match status" value="1"/>
</dbReference>
<dbReference type="RefSeq" id="WP_062285619.1">
    <property type="nucleotide sequence ID" value="NZ_CP013200.1"/>
</dbReference>
<dbReference type="InterPro" id="IPR050707">
    <property type="entry name" value="HTH_MetabolicPath_Reg"/>
</dbReference>
<feature type="domain" description="HTH iclR-type" evidence="3">
    <location>
        <begin position="17"/>
        <end position="78"/>
    </location>
</feature>
<evidence type="ECO:0000313" key="5">
    <source>
        <dbReference type="Proteomes" id="UP000059574"/>
    </source>
</evidence>
<dbReference type="Proteomes" id="UP000059574">
    <property type="component" value="Chromosome"/>
</dbReference>
<dbReference type="PROSITE" id="PS51077">
    <property type="entry name" value="HTH_ICLR"/>
    <property type="match status" value="1"/>
</dbReference>
<organism evidence="4 5">
    <name type="scientific">Arthrobacter alpinus</name>
    <dbReference type="NCBI Taxonomy" id="656366"/>
    <lineage>
        <taxon>Bacteria</taxon>
        <taxon>Bacillati</taxon>
        <taxon>Actinomycetota</taxon>
        <taxon>Actinomycetes</taxon>
        <taxon>Micrococcales</taxon>
        <taxon>Micrococcaceae</taxon>
        <taxon>Arthrobacter</taxon>
    </lineage>
</organism>
<evidence type="ECO:0000256" key="1">
    <source>
        <dbReference type="ARBA" id="ARBA00023015"/>
    </source>
</evidence>
<dbReference type="SUPFAM" id="SSF46785">
    <property type="entry name" value="Winged helix' DNA-binding domain"/>
    <property type="match status" value="1"/>
</dbReference>
<proteinExistence type="predicted"/>
<dbReference type="SMART" id="SM00346">
    <property type="entry name" value="HTH_ICLR"/>
    <property type="match status" value="1"/>
</dbReference>
<dbReference type="InterPro" id="IPR005471">
    <property type="entry name" value="Tscrpt_reg_IclR_N"/>
</dbReference>
<dbReference type="PANTHER" id="PTHR30136:SF24">
    <property type="entry name" value="HTH-TYPE TRANSCRIPTIONAL REPRESSOR ALLR"/>
    <property type="match status" value="1"/>
</dbReference>
<dbReference type="CDD" id="cd00090">
    <property type="entry name" value="HTH_ARSR"/>
    <property type="match status" value="1"/>
</dbReference>
<dbReference type="InterPro" id="IPR029016">
    <property type="entry name" value="GAF-like_dom_sf"/>
</dbReference>
<dbReference type="PANTHER" id="PTHR30136">
    <property type="entry name" value="HELIX-TURN-HELIX TRANSCRIPTIONAL REGULATOR, ICLR FAMILY"/>
    <property type="match status" value="1"/>
</dbReference>
<dbReference type="Gene3D" id="3.30.450.40">
    <property type="match status" value="1"/>
</dbReference>
<dbReference type="GO" id="GO:0045892">
    <property type="term" value="P:negative regulation of DNA-templated transcription"/>
    <property type="evidence" value="ECO:0007669"/>
    <property type="project" value="TreeGrafter"/>
</dbReference>
<accession>A0A0S2LV12</accession>
<sequence length="242" mass="25250">MSIDAEDSRTAKVPAHSQTLSRGIRALEILAEAQSPMTIAELSEALGVHRSVAYRILRTLEDHSLLIRDDAGRVQAGPGLAVLARGVSRDLQTAALPELTELANELSMTAFIAVWDHRDSVTLLTVEPRHSGATLAQRPGTRHSFSSGAPGIAIQSAISENAWARLAPGLPYRPEARAAKVAGFATSYDEVLPGVSAIAAPIQVTGGMPAAICVVFLGPGTDAAAIGARLATSAHAIEAQLQ</sequence>
<dbReference type="EMBL" id="CP013200">
    <property type="protein sequence ID" value="ALO65305.1"/>
    <property type="molecule type" value="Genomic_DNA"/>
</dbReference>
<dbReference type="InterPro" id="IPR036390">
    <property type="entry name" value="WH_DNA-bd_sf"/>
</dbReference>
<dbReference type="GO" id="GO:0003677">
    <property type="term" value="F:DNA binding"/>
    <property type="evidence" value="ECO:0007669"/>
    <property type="project" value="InterPro"/>
</dbReference>
<reference evidence="5" key="1">
    <citation type="submission" date="2015-11" db="EMBL/GenBank/DDBJ databases">
        <authorList>
            <person name="Kumar R."/>
            <person name="Singh D."/>
            <person name="Swarnkar M.K."/>
            <person name="Singh A.K."/>
            <person name="Kumar S."/>
        </authorList>
    </citation>
    <scope>NUCLEOTIDE SEQUENCE [LARGE SCALE GENOMIC DNA]</scope>
    <source>
        <strain evidence="5">ERGS4:06</strain>
    </source>
</reference>